<dbReference type="EMBL" id="MU393439">
    <property type="protein sequence ID" value="KAI4868303.1"/>
    <property type="molecule type" value="Genomic_DNA"/>
</dbReference>
<accession>A0ACB9ZBB3</accession>
<proteinExistence type="predicted"/>
<gene>
    <name evidence="1" type="ORF">F4820DRAFT_135795</name>
</gene>
<protein>
    <submittedName>
        <fullName evidence="1">Uncharacterized protein</fullName>
    </submittedName>
</protein>
<keyword evidence="2" id="KW-1185">Reference proteome</keyword>
<dbReference type="Proteomes" id="UP001497700">
    <property type="component" value="Unassembled WGS sequence"/>
</dbReference>
<reference evidence="1 2" key="1">
    <citation type="journal article" date="2022" name="New Phytol.">
        <title>Ecological generalism drives hyperdiversity of secondary metabolite gene clusters in xylarialean endophytes.</title>
        <authorList>
            <person name="Franco M.E.E."/>
            <person name="Wisecaver J.H."/>
            <person name="Arnold A.E."/>
            <person name="Ju Y.M."/>
            <person name="Slot J.C."/>
            <person name="Ahrendt S."/>
            <person name="Moore L.P."/>
            <person name="Eastman K.E."/>
            <person name="Scott K."/>
            <person name="Konkel Z."/>
            <person name="Mondo S.J."/>
            <person name="Kuo A."/>
            <person name="Hayes R.D."/>
            <person name="Haridas S."/>
            <person name="Andreopoulos B."/>
            <person name="Riley R."/>
            <person name="LaButti K."/>
            <person name="Pangilinan J."/>
            <person name="Lipzen A."/>
            <person name="Amirebrahimi M."/>
            <person name="Yan J."/>
            <person name="Adam C."/>
            <person name="Keymanesh K."/>
            <person name="Ng V."/>
            <person name="Louie K."/>
            <person name="Northen T."/>
            <person name="Drula E."/>
            <person name="Henrissat B."/>
            <person name="Hsieh H.M."/>
            <person name="Youens-Clark K."/>
            <person name="Lutzoni F."/>
            <person name="Miadlikowska J."/>
            <person name="Eastwood D.C."/>
            <person name="Hamelin R.C."/>
            <person name="Grigoriev I.V."/>
            <person name="U'Ren J.M."/>
        </authorList>
    </citation>
    <scope>NUCLEOTIDE SEQUENCE [LARGE SCALE GENOMIC DNA]</scope>
    <source>
        <strain evidence="1 2">CBS 119005</strain>
    </source>
</reference>
<comment type="caution">
    <text evidence="1">The sequence shown here is derived from an EMBL/GenBank/DDBJ whole genome shotgun (WGS) entry which is preliminary data.</text>
</comment>
<evidence type="ECO:0000313" key="1">
    <source>
        <dbReference type="EMBL" id="KAI4868303.1"/>
    </source>
</evidence>
<organism evidence="1 2">
    <name type="scientific">Hypoxylon rubiginosum</name>
    <dbReference type="NCBI Taxonomy" id="110542"/>
    <lineage>
        <taxon>Eukaryota</taxon>
        <taxon>Fungi</taxon>
        <taxon>Dikarya</taxon>
        <taxon>Ascomycota</taxon>
        <taxon>Pezizomycotina</taxon>
        <taxon>Sordariomycetes</taxon>
        <taxon>Xylariomycetidae</taxon>
        <taxon>Xylariales</taxon>
        <taxon>Hypoxylaceae</taxon>
        <taxon>Hypoxylon</taxon>
    </lineage>
</organism>
<evidence type="ECO:0000313" key="2">
    <source>
        <dbReference type="Proteomes" id="UP001497700"/>
    </source>
</evidence>
<sequence>MPAPTNKTNFKTYEASTRLLAAVIATNHGKIKLDFKEIHKLFGESTAGGLAWQFRDIRAMGREMQDAVDKGENPADVKAPGFGTPSRVKPPKAARSGDTGGPAKRKRGGGGAGGAIAKKRSKVAMSDEEDDDDVDLDSTDFDAKDVHSDEKGDSGIGAGEDDDSDVQITPTPTPASKRTKLPEKPRSRLAGGSAASAKPAAKKNSSSKGSKGSKSSKGSNANNANNANNASSGAAMANSSVRRSLFGNGAKPAVPAGDDDDDGDVEVVDLSGVDAPARKMATRASRLKADPEPQQELSPEEQEEIFFNPFMGSNGMYGDEGEYMDGEA</sequence>
<name>A0ACB9ZBB3_9PEZI</name>